<evidence type="ECO:0000313" key="2">
    <source>
        <dbReference type="Proteomes" id="UP000465360"/>
    </source>
</evidence>
<name>A0A7I9YY20_MYCBU</name>
<organism evidence="1 2">
    <name type="scientific">Mycobacterium bourgelatii</name>
    <dbReference type="NCBI Taxonomy" id="1273442"/>
    <lineage>
        <taxon>Bacteria</taxon>
        <taxon>Bacillati</taxon>
        <taxon>Actinomycetota</taxon>
        <taxon>Actinomycetes</taxon>
        <taxon>Mycobacteriales</taxon>
        <taxon>Mycobacteriaceae</taxon>
        <taxon>Mycobacterium</taxon>
    </lineage>
</organism>
<gene>
    <name evidence="1" type="ORF">MBOU_56810</name>
</gene>
<protein>
    <submittedName>
        <fullName evidence="1">Uncharacterized protein</fullName>
    </submittedName>
</protein>
<accession>A0A7I9YY20</accession>
<sequence>MTSPPADVSWTVRIRSVPRRVARVRRCFTLAGLGFASLAGGLAGLMSGLFSGLVSGLVSGWVSG</sequence>
<keyword evidence="2" id="KW-1185">Reference proteome</keyword>
<proteinExistence type="predicted"/>
<dbReference type="EMBL" id="BLKZ01000002">
    <property type="protein sequence ID" value="GFG93639.1"/>
    <property type="molecule type" value="Genomic_DNA"/>
</dbReference>
<evidence type="ECO:0000313" key="1">
    <source>
        <dbReference type="EMBL" id="GFG93639.1"/>
    </source>
</evidence>
<comment type="caution">
    <text evidence="1">The sequence shown here is derived from an EMBL/GenBank/DDBJ whole genome shotgun (WGS) entry which is preliminary data.</text>
</comment>
<dbReference type="AlphaFoldDB" id="A0A7I9YY20"/>
<dbReference type="Proteomes" id="UP000465360">
    <property type="component" value="Unassembled WGS sequence"/>
</dbReference>
<reference evidence="1 2" key="1">
    <citation type="journal article" date="2019" name="Emerg. Microbes Infect.">
        <title>Comprehensive subspecies identification of 175 nontuberculous mycobacteria species based on 7547 genomic profiles.</title>
        <authorList>
            <person name="Matsumoto Y."/>
            <person name="Kinjo T."/>
            <person name="Motooka D."/>
            <person name="Nabeya D."/>
            <person name="Jung N."/>
            <person name="Uechi K."/>
            <person name="Horii T."/>
            <person name="Iida T."/>
            <person name="Fujita J."/>
            <person name="Nakamura S."/>
        </authorList>
    </citation>
    <scope>NUCLEOTIDE SEQUENCE [LARGE SCALE GENOMIC DNA]</scope>
    <source>
        <strain evidence="1 2">JCM 30725</strain>
    </source>
</reference>